<keyword evidence="2" id="KW-1185">Reference proteome</keyword>
<reference evidence="1" key="2">
    <citation type="submission" date="2023-04" db="EMBL/GenBank/DDBJ databases">
        <authorList>
            <person name="Bu L."/>
            <person name="Lu L."/>
            <person name="Laidemitt M.R."/>
            <person name="Zhang S.M."/>
            <person name="Mutuku M."/>
            <person name="Mkoji G."/>
            <person name="Steinauer M."/>
            <person name="Loker E.S."/>
        </authorList>
    </citation>
    <scope>NUCLEOTIDE SEQUENCE</scope>
    <source>
        <strain evidence="1">KasaAsao</strain>
        <tissue evidence="1">Whole Snail</tissue>
    </source>
</reference>
<sequence>MYNHVHRWRSSITDSLLNLFQHRFELQFKTYQSKGLSTRHFQDCQEIVPRH</sequence>
<comment type="caution">
    <text evidence="1">The sequence shown here is derived from an EMBL/GenBank/DDBJ whole genome shotgun (WGS) entry which is preliminary data.</text>
</comment>
<dbReference type="AlphaFoldDB" id="A0AAD8FBM0"/>
<accession>A0AAD8FBM0</accession>
<protein>
    <submittedName>
        <fullName evidence="1">Uncharacterized protein</fullName>
    </submittedName>
</protein>
<reference evidence="1" key="1">
    <citation type="journal article" date="2023" name="PLoS Negl. Trop. Dis.">
        <title>A genome sequence for Biomphalaria pfeifferi, the major vector snail for the human-infecting parasite Schistosoma mansoni.</title>
        <authorList>
            <person name="Bu L."/>
            <person name="Lu L."/>
            <person name="Laidemitt M.R."/>
            <person name="Zhang S.M."/>
            <person name="Mutuku M."/>
            <person name="Mkoji G."/>
            <person name="Steinauer M."/>
            <person name="Loker E.S."/>
        </authorList>
    </citation>
    <scope>NUCLEOTIDE SEQUENCE</scope>
    <source>
        <strain evidence="1">KasaAsao</strain>
    </source>
</reference>
<name>A0AAD8FBM0_BIOPF</name>
<gene>
    <name evidence="1" type="ORF">Bpfe_013019</name>
</gene>
<feature type="non-terminal residue" evidence="1">
    <location>
        <position position="51"/>
    </location>
</feature>
<dbReference type="EMBL" id="JASAOG010000054">
    <property type="protein sequence ID" value="KAK0057501.1"/>
    <property type="molecule type" value="Genomic_DNA"/>
</dbReference>
<organism evidence="1 2">
    <name type="scientific">Biomphalaria pfeifferi</name>
    <name type="common">Bloodfluke planorb</name>
    <name type="synonym">Freshwater snail</name>
    <dbReference type="NCBI Taxonomy" id="112525"/>
    <lineage>
        <taxon>Eukaryota</taxon>
        <taxon>Metazoa</taxon>
        <taxon>Spiralia</taxon>
        <taxon>Lophotrochozoa</taxon>
        <taxon>Mollusca</taxon>
        <taxon>Gastropoda</taxon>
        <taxon>Heterobranchia</taxon>
        <taxon>Euthyneura</taxon>
        <taxon>Panpulmonata</taxon>
        <taxon>Hygrophila</taxon>
        <taxon>Lymnaeoidea</taxon>
        <taxon>Planorbidae</taxon>
        <taxon>Biomphalaria</taxon>
    </lineage>
</organism>
<evidence type="ECO:0000313" key="1">
    <source>
        <dbReference type="EMBL" id="KAK0057501.1"/>
    </source>
</evidence>
<evidence type="ECO:0000313" key="2">
    <source>
        <dbReference type="Proteomes" id="UP001233172"/>
    </source>
</evidence>
<dbReference type="Proteomes" id="UP001233172">
    <property type="component" value="Unassembled WGS sequence"/>
</dbReference>
<proteinExistence type="predicted"/>